<gene>
    <name evidence="2" type="ORF">HKD42_10090</name>
</gene>
<protein>
    <recommendedName>
        <fullName evidence="1">Tetracyclin repressor-like C-terminal domain-containing protein</fullName>
    </recommendedName>
</protein>
<dbReference type="Proteomes" id="UP000561181">
    <property type="component" value="Unassembled WGS sequence"/>
</dbReference>
<accession>A0A848QNW3</accession>
<evidence type="ECO:0000259" key="1">
    <source>
        <dbReference type="Pfam" id="PF17935"/>
    </source>
</evidence>
<keyword evidence="3" id="KW-1185">Reference proteome</keyword>
<organism evidence="2 3">
    <name type="scientific">Pontixanthobacter rizhaonensis</name>
    <dbReference type="NCBI Taxonomy" id="2730337"/>
    <lineage>
        <taxon>Bacteria</taxon>
        <taxon>Pseudomonadati</taxon>
        <taxon>Pseudomonadota</taxon>
        <taxon>Alphaproteobacteria</taxon>
        <taxon>Sphingomonadales</taxon>
        <taxon>Erythrobacteraceae</taxon>
        <taxon>Pontixanthobacter</taxon>
    </lineage>
</organism>
<dbReference type="Gene3D" id="1.10.357.10">
    <property type="entry name" value="Tetracycline Repressor, domain 2"/>
    <property type="match status" value="1"/>
</dbReference>
<dbReference type="Pfam" id="PF17935">
    <property type="entry name" value="TetR_C_27"/>
    <property type="match status" value="1"/>
</dbReference>
<reference evidence="2 3" key="1">
    <citation type="submission" date="2020-04" db="EMBL/GenBank/DDBJ databases">
        <authorList>
            <person name="Liu A."/>
        </authorList>
    </citation>
    <scope>NUCLEOTIDE SEQUENCE [LARGE SCALE GENOMIC DNA]</scope>
    <source>
        <strain evidence="2 3">RZ02</strain>
    </source>
</reference>
<evidence type="ECO:0000313" key="3">
    <source>
        <dbReference type="Proteomes" id="UP000561181"/>
    </source>
</evidence>
<dbReference type="RefSeq" id="WP_170012992.1">
    <property type="nucleotide sequence ID" value="NZ_JABCRE010000003.1"/>
</dbReference>
<evidence type="ECO:0000313" key="2">
    <source>
        <dbReference type="EMBL" id="NMW32410.1"/>
    </source>
</evidence>
<dbReference type="InterPro" id="IPR041478">
    <property type="entry name" value="TetR_C_27"/>
</dbReference>
<sequence length="208" mass="23481">MTETDLQNERSRYVGLAMDAVQRRGEAVTRAVLATEARTPRARIDALFPEENDLFDAIVAEWFAPHVAIMEEVVAADMPVNRKLYEFFARRFLHMRKRYHADPATFQLYCELGRDNFKQIESYVDLGDHYLSELIAQAQADGYLSGVSIADALSLINQMLHCYIQTDILLYLDHRLSEAKLGRIIDTILAGLSSDQGQAQGVTGLRVA</sequence>
<proteinExistence type="predicted"/>
<dbReference type="EMBL" id="JABCRE010000003">
    <property type="protein sequence ID" value="NMW32410.1"/>
    <property type="molecule type" value="Genomic_DNA"/>
</dbReference>
<name>A0A848QNW3_9SPHN</name>
<dbReference type="AlphaFoldDB" id="A0A848QNW3"/>
<feature type="domain" description="Tetracyclin repressor-like C-terminal" evidence="1">
    <location>
        <begin position="82"/>
        <end position="184"/>
    </location>
</feature>
<comment type="caution">
    <text evidence="2">The sequence shown here is derived from an EMBL/GenBank/DDBJ whole genome shotgun (WGS) entry which is preliminary data.</text>
</comment>